<sequence>MLTKGDKILIATVLLLAFAIFTGFQIYGFTGGKTYAVIEINGKEYQKITLGKDGPKMQLKVPGVIGDVVLEIDRDRVRVVSSDCPDKDCIRQGWVSRPGQTLVCLPNRVVVKIENRESTSDLDGVSF</sequence>
<reference evidence="1 2" key="1">
    <citation type="submission" date="2015-12" db="EMBL/GenBank/DDBJ databases">
        <title>Draft genome sequnece of Fervidicola ferrireducens strain Y170.</title>
        <authorList>
            <person name="Patel B.K."/>
        </authorList>
    </citation>
    <scope>NUCLEOTIDE SEQUENCE [LARGE SCALE GENOMIC DNA]</scope>
    <source>
        <strain evidence="1 2">Y170</strain>
    </source>
</reference>
<dbReference type="Gene3D" id="2.60.320.10">
    <property type="entry name" value="N-utilization substance G protein NusG, insert domain"/>
    <property type="match status" value="1"/>
</dbReference>
<name>A0A140LA63_9FIRM</name>
<dbReference type="InParanoid" id="A0A140LA63"/>
<dbReference type="Pfam" id="PF07009">
    <property type="entry name" value="NusG_II"/>
    <property type="match status" value="1"/>
</dbReference>
<dbReference type="InterPro" id="IPR038690">
    <property type="entry name" value="NusG_2_sf"/>
</dbReference>
<protein>
    <submittedName>
        <fullName evidence="1">Uncharacterized protein</fullName>
    </submittedName>
</protein>
<keyword evidence="2" id="KW-1185">Reference proteome</keyword>
<dbReference type="AlphaFoldDB" id="A0A140LA63"/>
<dbReference type="OrthoDB" id="47603at2"/>
<dbReference type="STRING" id="520764.AN618_11660"/>
<dbReference type="CDD" id="cd09846">
    <property type="entry name" value="DUF1312"/>
    <property type="match status" value="1"/>
</dbReference>
<accession>A0A140LA63</accession>
<comment type="caution">
    <text evidence="1">The sequence shown here is derived from an EMBL/GenBank/DDBJ whole genome shotgun (WGS) entry which is preliminary data.</text>
</comment>
<organism evidence="1 2">
    <name type="scientific">Fervidicola ferrireducens</name>
    <dbReference type="NCBI Taxonomy" id="520764"/>
    <lineage>
        <taxon>Bacteria</taxon>
        <taxon>Bacillati</taxon>
        <taxon>Bacillota</taxon>
        <taxon>Clostridia</taxon>
        <taxon>Thermosediminibacterales</taxon>
        <taxon>Thermosediminibacteraceae</taxon>
        <taxon>Fervidicola</taxon>
    </lineage>
</organism>
<evidence type="ECO:0000313" key="2">
    <source>
        <dbReference type="Proteomes" id="UP000070427"/>
    </source>
</evidence>
<proteinExistence type="predicted"/>
<dbReference type="EMBL" id="LOED01000011">
    <property type="protein sequence ID" value="KXG77438.1"/>
    <property type="molecule type" value="Genomic_DNA"/>
</dbReference>
<dbReference type="RefSeq" id="WP_066353072.1">
    <property type="nucleotide sequence ID" value="NZ_LOED01000011.1"/>
</dbReference>
<evidence type="ECO:0000313" key="1">
    <source>
        <dbReference type="EMBL" id="KXG77438.1"/>
    </source>
</evidence>
<dbReference type="Proteomes" id="UP000070427">
    <property type="component" value="Unassembled WGS sequence"/>
</dbReference>
<gene>
    <name evidence="1" type="ORF">AN618_11660</name>
</gene>
<dbReference type="SUPFAM" id="SSF82004">
    <property type="entry name" value="N-utilization substance G protein NusG, insert domain"/>
    <property type="match status" value="1"/>
</dbReference>